<evidence type="ECO:0000256" key="2">
    <source>
        <dbReference type="ARBA" id="ARBA00022692"/>
    </source>
</evidence>
<dbReference type="PRINTS" id="PR00019">
    <property type="entry name" value="LEURICHRPT"/>
</dbReference>
<protein>
    <submittedName>
        <fullName evidence="8">Receptor-like protein EIX2</fullName>
    </submittedName>
</protein>
<evidence type="ECO:0000256" key="1">
    <source>
        <dbReference type="ARBA" id="ARBA00004479"/>
    </source>
</evidence>
<evidence type="ECO:0000256" key="3">
    <source>
        <dbReference type="ARBA" id="ARBA00022729"/>
    </source>
</evidence>
<evidence type="ECO:0000256" key="6">
    <source>
        <dbReference type="ARBA" id="ARBA00023180"/>
    </source>
</evidence>
<accession>A0AAW2PX77</accession>
<dbReference type="InterPro" id="IPR001611">
    <property type="entry name" value="Leu-rich_rpt"/>
</dbReference>
<feature type="transmembrane region" description="Helical" evidence="7">
    <location>
        <begin position="95"/>
        <end position="116"/>
    </location>
</feature>
<dbReference type="InterPro" id="IPR032675">
    <property type="entry name" value="LRR_dom_sf"/>
</dbReference>
<keyword evidence="5 7" id="KW-0472">Membrane</keyword>
<sequence length="131" mass="14119">MLQALDLSRNQLSGEIPIGMAELNYLAVLDLSNNNLSGSIPSGTQLRGFNASVYAGNNGLCGPPLAACHAPDGRRTSQATDDHVGKEDNIFDKGYYISVVLGFVVGFLGVIVILVLNKSWRIAYFGFWNNI</sequence>
<keyword evidence="4 7" id="KW-1133">Transmembrane helix</keyword>
<dbReference type="Pfam" id="PF00560">
    <property type="entry name" value="LRR_1"/>
    <property type="match status" value="2"/>
</dbReference>
<organism evidence="8">
    <name type="scientific">Sesamum radiatum</name>
    <name type="common">Black benniseed</name>
    <dbReference type="NCBI Taxonomy" id="300843"/>
    <lineage>
        <taxon>Eukaryota</taxon>
        <taxon>Viridiplantae</taxon>
        <taxon>Streptophyta</taxon>
        <taxon>Embryophyta</taxon>
        <taxon>Tracheophyta</taxon>
        <taxon>Spermatophyta</taxon>
        <taxon>Magnoliopsida</taxon>
        <taxon>eudicotyledons</taxon>
        <taxon>Gunneridae</taxon>
        <taxon>Pentapetalae</taxon>
        <taxon>asterids</taxon>
        <taxon>lamiids</taxon>
        <taxon>Lamiales</taxon>
        <taxon>Pedaliaceae</taxon>
        <taxon>Sesamum</taxon>
    </lineage>
</organism>
<dbReference type="PANTHER" id="PTHR48063:SF101">
    <property type="entry name" value="LRR RECEPTOR-LIKE SERINE_THREONINE-PROTEIN KINASE FLS2"/>
    <property type="match status" value="1"/>
</dbReference>
<evidence type="ECO:0000313" key="8">
    <source>
        <dbReference type="EMBL" id="KAL0360161.1"/>
    </source>
</evidence>
<comment type="subcellular location">
    <subcellularLocation>
        <location evidence="1">Membrane</location>
        <topology evidence="1">Single-pass type I membrane protein</topology>
    </subcellularLocation>
</comment>
<dbReference type="EMBL" id="JACGWJ010000016">
    <property type="protein sequence ID" value="KAL0360161.1"/>
    <property type="molecule type" value="Genomic_DNA"/>
</dbReference>
<evidence type="ECO:0000256" key="5">
    <source>
        <dbReference type="ARBA" id="ARBA00023136"/>
    </source>
</evidence>
<dbReference type="AlphaFoldDB" id="A0AAW2PX77"/>
<reference evidence="8" key="2">
    <citation type="journal article" date="2024" name="Plant">
        <title>Genomic evolution and insights into agronomic trait innovations of Sesamum species.</title>
        <authorList>
            <person name="Miao H."/>
            <person name="Wang L."/>
            <person name="Qu L."/>
            <person name="Liu H."/>
            <person name="Sun Y."/>
            <person name="Le M."/>
            <person name="Wang Q."/>
            <person name="Wei S."/>
            <person name="Zheng Y."/>
            <person name="Lin W."/>
            <person name="Duan Y."/>
            <person name="Cao H."/>
            <person name="Xiong S."/>
            <person name="Wang X."/>
            <person name="Wei L."/>
            <person name="Li C."/>
            <person name="Ma Q."/>
            <person name="Ju M."/>
            <person name="Zhao R."/>
            <person name="Li G."/>
            <person name="Mu C."/>
            <person name="Tian Q."/>
            <person name="Mei H."/>
            <person name="Zhang T."/>
            <person name="Gao T."/>
            <person name="Zhang H."/>
        </authorList>
    </citation>
    <scope>NUCLEOTIDE SEQUENCE</scope>
    <source>
        <strain evidence="8">G02</strain>
    </source>
</reference>
<keyword evidence="2 7" id="KW-0812">Transmembrane</keyword>
<comment type="caution">
    <text evidence="8">The sequence shown here is derived from an EMBL/GenBank/DDBJ whole genome shotgun (WGS) entry which is preliminary data.</text>
</comment>
<dbReference type="SUPFAM" id="SSF52058">
    <property type="entry name" value="L domain-like"/>
    <property type="match status" value="1"/>
</dbReference>
<keyword evidence="6" id="KW-0325">Glycoprotein</keyword>
<dbReference type="PANTHER" id="PTHR48063">
    <property type="entry name" value="LRR RECEPTOR-LIKE KINASE"/>
    <property type="match status" value="1"/>
</dbReference>
<dbReference type="GO" id="GO:0016020">
    <property type="term" value="C:membrane"/>
    <property type="evidence" value="ECO:0007669"/>
    <property type="project" value="UniProtKB-SubCell"/>
</dbReference>
<dbReference type="Gene3D" id="3.80.10.10">
    <property type="entry name" value="Ribonuclease Inhibitor"/>
    <property type="match status" value="1"/>
</dbReference>
<name>A0AAW2PX77_SESRA</name>
<reference evidence="8" key="1">
    <citation type="submission" date="2020-06" db="EMBL/GenBank/DDBJ databases">
        <authorList>
            <person name="Li T."/>
            <person name="Hu X."/>
            <person name="Zhang T."/>
            <person name="Song X."/>
            <person name="Zhang H."/>
            <person name="Dai N."/>
            <person name="Sheng W."/>
            <person name="Hou X."/>
            <person name="Wei L."/>
        </authorList>
    </citation>
    <scope>NUCLEOTIDE SEQUENCE</scope>
    <source>
        <strain evidence="8">G02</strain>
        <tissue evidence="8">Leaf</tissue>
    </source>
</reference>
<gene>
    <name evidence="8" type="ORF">Sradi_3700600</name>
</gene>
<dbReference type="PROSITE" id="PS51450">
    <property type="entry name" value="LRR"/>
    <property type="match status" value="1"/>
</dbReference>
<dbReference type="InterPro" id="IPR046956">
    <property type="entry name" value="RLP23-like"/>
</dbReference>
<evidence type="ECO:0000256" key="4">
    <source>
        <dbReference type="ARBA" id="ARBA00022989"/>
    </source>
</evidence>
<evidence type="ECO:0000256" key="7">
    <source>
        <dbReference type="SAM" id="Phobius"/>
    </source>
</evidence>
<keyword evidence="3" id="KW-0732">Signal</keyword>
<keyword evidence="8" id="KW-0675">Receptor</keyword>
<proteinExistence type="predicted"/>